<reference evidence="3" key="1">
    <citation type="journal article" date="2015" name="Nature">
        <title>Complex archaea that bridge the gap between prokaryotes and eukaryotes.</title>
        <authorList>
            <person name="Spang A."/>
            <person name="Saw J.H."/>
            <person name="Jorgensen S.L."/>
            <person name="Zaremba-Niedzwiedzka K."/>
            <person name="Martijn J."/>
            <person name="Lind A.E."/>
            <person name="van Eijk R."/>
            <person name="Schleper C."/>
            <person name="Guy L."/>
            <person name="Ettema T.J."/>
        </authorList>
    </citation>
    <scope>NUCLEOTIDE SEQUENCE</scope>
</reference>
<evidence type="ECO:0000259" key="2">
    <source>
        <dbReference type="Pfam" id="PF09834"/>
    </source>
</evidence>
<gene>
    <name evidence="3" type="ORF">LCGC14_2863990</name>
</gene>
<accession>A0A0F8Y567</accession>
<keyword evidence="1" id="KW-1133">Transmembrane helix</keyword>
<proteinExistence type="predicted"/>
<dbReference type="AlphaFoldDB" id="A0A0F8Y567"/>
<organism evidence="3">
    <name type="scientific">marine sediment metagenome</name>
    <dbReference type="NCBI Taxonomy" id="412755"/>
    <lineage>
        <taxon>unclassified sequences</taxon>
        <taxon>metagenomes</taxon>
        <taxon>ecological metagenomes</taxon>
    </lineage>
</organism>
<dbReference type="EMBL" id="LAZR01055420">
    <property type="protein sequence ID" value="KKK76403.1"/>
    <property type="molecule type" value="Genomic_DNA"/>
</dbReference>
<keyword evidence="1" id="KW-0812">Transmembrane</keyword>
<evidence type="ECO:0000256" key="1">
    <source>
        <dbReference type="SAM" id="Phobius"/>
    </source>
</evidence>
<dbReference type="Pfam" id="PF09834">
    <property type="entry name" value="DUF2061"/>
    <property type="match status" value="1"/>
</dbReference>
<sequence>MKIKTSQSIQLKKTVTWAIISFTITGGVTWAYTGNFFAGLTVGLIDRIIKVFVYYWHERKWHKRYKEEKRHG</sequence>
<feature type="domain" description="DUF2061" evidence="2">
    <location>
        <begin position="12"/>
        <end position="62"/>
    </location>
</feature>
<dbReference type="InterPro" id="IPR018638">
    <property type="entry name" value="DUF2061_membrane"/>
</dbReference>
<comment type="caution">
    <text evidence="3">The sequence shown here is derived from an EMBL/GenBank/DDBJ whole genome shotgun (WGS) entry which is preliminary data.</text>
</comment>
<name>A0A0F8Y567_9ZZZZ</name>
<evidence type="ECO:0000313" key="3">
    <source>
        <dbReference type="EMBL" id="KKK76403.1"/>
    </source>
</evidence>
<feature type="transmembrane region" description="Helical" evidence="1">
    <location>
        <begin position="14"/>
        <end position="32"/>
    </location>
</feature>
<keyword evidence="1" id="KW-0472">Membrane</keyword>
<protein>
    <recommendedName>
        <fullName evidence="2">DUF2061 domain-containing protein</fullName>
    </recommendedName>
</protein>
<feature type="transmembrane region" description="Helical" evidence="1">
    <location>
        <begin position="38"/>
        <end position="56"/>
    </location>
</feature>